<evidence type="ECO:0008006" key="3">
    <source>
        <dbReference type="Google" id="ProtNLM"/>
    </source>
</evidence>
<sequence length="308" mass="35487">MPDNPKSRSIFTDWIHSIRRLHMFKLIYCAAVLILTLVRTCADTPAQQSAAIENKPRPAWLKPVYHEAVMIEDSDCTEKDGTYLIDRAVDFHPDSMAVFFVAARLPRELFENAEGFYPELREFILVMPDYEAYEQVAKDAEKQGITLEPAVSNYYYYVKREDGKATVDRYHLTGGGQPQLHYAAPKIPKDKILVYRTESYGSVCCPKDERRVLEAADASFIRQYEQQHGVQIKGSFRQINGKEGEHNNYYTLSGLNRRQRLDFLLAKNRQWQFEGKTLLPTSGKQIITPALVQIETEGIRKLEPIAYR</sequence>
<dbReference type="RefSeq" id="WP_324760496.1">
    <property type="nucleotide sequence ID" value="NZ_CP141191.1"/>
</dbReference>
<organism evidence="1 2">
    <name type="scientific">Sphingobacterium thalpophilum</name>
    <dbReference type="NCBI Taxonomy" id="259"/>
    <lineage>
        <taxon>Bacteria</taxon>
        <taxon>Pseudomonadati</taxon>
        <taxon>Bacteroidota</taxon>
        <taxon>Sphingobacteriia</taxon>
        <taxon>Sphingobacteriales</taxon>
        <taxon>Sphingobacteriaceae</taxon>
        <taxon>Sphingobacterium</taxon>
    </lineage>
</organism>
<proteinExistence type="predicted"/>
<name>A0ABV4HIV2_9SPHI</name>
<evidence type="ECO:0000313" key="1">
    <source>
        <dbReference type="EMBL" id="MEZ0454467.1"/>
    </source>
</evidence>
<gene>
    <name evidence="1" type="ORF">ABTW24_22940</name>
</gene>
<accession>A0ABV4HIV2</accession>
<keyword evidence="2" id="KW-1185">Reference proteome</keyword>
<evidence type="ECO:0000313" key="2">
    <source>
        <dbReference type="Proteomes" id="UP001566204"/>
    </source>
</evidence>
<protein>
    <recommendedName>
        <fullName evidence="3">Lipoprotein</fullName>
    </recommendedName>
</protein>
<dbReference type="EMBL" id="JBEOQB010000008">
    <property type="protein sequence ID" value="MEZ0454467.1"/>
    <property type="molecule type" value="Genomic_DNA"/>
</dbReference>
<reference evidence="1 2" key="1">
    <citation type="submission" date="2024-06" db="EMBL/GenBank/DDBJ databases">
        <title>Soil Sphingobacterium thalpophilum.</title>
        <authorList>
            <person name="Yang J."/>
            <person name="Li J."/>
        </authorList>
    </citation>
    <scope>NUCLEOTIDE SEQUENCE [LARGE SCALE GENOMIC DNA]</scope>
    <source>
        <strain evidence="1 2">22g91tb</strain>
    </source>
</reference>
<comment type="caution">
    <text evidence="1">The sequence shown here is derived from an EMBL/GenBank/DDBJ whole genome shotgun (WGS) entry which is preliminary data.</text>
</comment>
<dbReference type="Proteomes" id="UP001566204">
    <property type="component" value="Unassembled WGS sequence"/>
</dbReference>